<gene>
    <name evidence="1" type="ORF">HMPREF0183_2325</name>
</gene>
<protein>
    <submittedName>
        <fullName evidence="1">Uncharacterized protein</fullName>
    </submittedName>
</protein>
<sequence length="111" mass="13010">MRRQDELDKLTEAAREFAVNELGRTDYELSVIDSLIEHNETHAALEGLWLEACHEGVLWPDHLVEQFRDLPERFDLGQEFEEFMECQDNIRKQNAIDHDGNAPTYHLPDTM</sequence>
<name>D4YQW5_9MICO</name>
<proteinExistence type="predicted"/>
<evidence type="ECO:0000313" key="2">
    <source>
        <dbReference type="Proteomes" id="UP000005714"/>
    </source>
</evidence>
<evidence type="ECO:0000313" key="1">
    <source>
        <dbReference type="EMBL" id="EFG46356.1"/>
    </source>
</evidence>
<accession>D4YQW5</accession>
<organism evidence="1 2">
    <name type="scientific">Brevibacterium mcbrellneri ATCC 49030</name>
    <dbReference type="NCBI Taxonomy" id="585530"/>
    <lineage>
        <taxon>Bacteria</taxon>
        <taxon>Bacillati</taxon>
        <taxon>Actinomycetota</taxon>
        <taxon>Actinomycetes</taxon>
        <taxon>Micrococcales</taxon>
        <taxon>Brevibacteriaceae</taxon>
        <taxon>Brevibacterium</taxon>
    </lineage>
</organism>
<dbReference type="RefSeq" id="WP_005886276.1">
    <property type="nucleotide sequence ID" value="NZ_ADNU01000085.1"/>
</dbReference>
<keyword evidence="2" id="KW-1185">Reference proteome</keyword>
<comment type="caution">
    <text evidence="1">The sequence shown here is derived from an EMBL/GenBank/DDBJ whole genome shotgun (WGS) entry which is preliminary data.</text>
</comment>
<dbReference type="EMBL" id="ADNU01000085">
    <property type="protein sequence ID" value="EFG46356.1"/>
    <property type="molecule type" value="Genomic_DNA"/>
</dbReference>
<dbReference type="AlphaFoldDB" id="D4YQW5"/>
<dbReference type="Proteomes" id="UP000005714">
    <property type="component" value="Unassembled WGS sequence"/>
</dbReference>
<reference evidence="1 2" key="1">
    <citation type="submission" date="2010-04" db="EMBL/GenBank/DDBJ databases">
        <authorList>
            <person name="Qin X."/>
            <person name="Bachman B."/>
            <person name="Battles P."/>
            <person name="Bell A."/>
            <person name="Bess C."/>
            <person name="Bickham C."/>
            <person name="Chaboub L."/>
            <person name="Chen D."/>
            <person name="Coyle M."/>
            <person name="Deiros D.R."/>
            <person name="Dinh H."/>
            <person name="Forbes L."/>
            <person name="Fowler G."/>
            <person name="Francisco L."/>
            <person name="Fu Q."/>
            <person name="Gubbala S."/>
            <person name="Hale W."/>
            <person name="Han Y."/>
            <person name="Hemphill L."/>
            <person name="Highlander S.K."/>
            <person name="Hirani K."/>
            <person name="Hogues M."/>
            <person name="Jackson L."/>
            <person name="Jakkamsetti A."/>
            <person name="Javaid M."/>
            <person name="Jiang H."/>
            <person name="Korchina V."/>
            <person name="Kovar C."/>
            <person name="Lara F."/>
            <person name="Lee S."/>
            <person name="Mata R."/>
            <person name="Mathew T."/>
            <person name="Moen C."/>
            <person name="Morales K."/>
            <person name="Munidasa M."/>
            <person name="Nazareth L."/>
            <person name="Ngo R."/>
            <person name="Nguyen L."/>
            <person name="Okwuonu G."/>
            <person name="Ongeri F."/>
            <person name="Patil S."/>
            <person name="Petrosino J."/>
            <person name="Pham C."/>
            <person name="Pham P."/>
            <person name="Pu L.-L."/>
            <person name="Puazo M."/>
            <person name="Raj R."/>
            <person name="Reid J."/>
            <person name="Rouhana J."/>
            <person name="Saada N."/>
            <person name="Shang Y."/>
            <person name="Simmons D."/>
            <person name="Thornton R."/>
            <person name="Warren J."/>
            <person name="Weissenberger G."/>
            <person name="Zhang J."/>
            <person name="Zhang L."/>
            <person name="Zhou C."/>
            <person name="Zhu D."/>
            <person name="Muzny D."/>
            <person name="Worley K."/>
            <person name="Gibbs R."/>
        </authorList>
    </citation>
    <scope>NUCLEOTIDE SEQUENCE [LARGE SCALE GENOMIC DNA]</scope>
    <source>
        <strain evidence="1 2">ATCC 49030</strain>
    </source>
</reference>
<dbReference type="OrthoDB" id="9931029at2"/>